<dbReference type="AlphaFoldDB" id="A0AAN9TBU5"/>
<gene>
    <name evidence="2" type="ORF">V9T40_012945</name>
</gene>
<proteinExistence type="predicted"/>
<name>A0AAN9TBU5_9HEMI</name>
<organism evidence="2 3">
    <name type="scientific">Parthenolecanium corni</name>
    <dbReference type="NCBI Taxonomy" id="536013"/>
    <lineage>
        <taxon>Eukaryota</taxon>
        <taxon>Metazoa</taxon>
        <taxon>Ecdysozoa</taxon>
        <taxon>Arthropoda</taxon>
        <taxon>Hexapoda</taxon>
        <taxon>Insecta</taxon>
        <taxon>Pterygota</taxon>
        <taxon>Neoptera</taxon>
        <taxon>Paraneoptera</taxon>
        <taxon>Hemiptera</taxon>
        <taxon>Sternorrhyncha</taxon>
        <taxon>Coccoidea</taxon>
        <taxon>Coccidae</taxon>
        <taxon>Parthenolecanium</taxon>
    </lineage>
</organism>
<protein>
    <submittedName>
        <fullName evidence="2">Uncharacterized protein</fullName>
    </submittedName>
</protein>
<accession>A0AAN9TBU5</accession>
<sequence length="328" mass="36012">MAQRIWSSRMAGPSNSVELAGWLNELSFASQLVALFFLAACVFATQAAEAEKAQEAPAAAPADSNRQKRFPFAYPLSYGLGYSAYHAPVYSAYHAPVVSAYHAPVVSAYHAPLAKPKNVLDALHYITASWQDVSAKTIQNCFKKAGFVKTNVLLTEDNAGLPHFQYEGFEELETRGINLDEYVHVDDNLFTREAESLNDIIDDCTPTRAETNESDDEEEHPSEPPPWKSDAFNFFALFFLAACVLAIQATEAESQPSPAQPAPVDANRNKRFYPYSLGLGLGYSAYHAPLAYSAYSAPLAYHAPLAYSAYHAPLLSSYSAYSPLAYHL</sequence>
<dbReference type="EMBL" id="JBBCAQ010000036">
    <property type="protein sequence ID" value="KAK7576659.1"/>
    <property type="molecule type" value="Genomic_DNA"/>
</dbReference>
<reference evidence="2 3" key="1">
    <citation type="submission" date="2024-03" db="EMBL/GenBank/DDBJ databases">
        <title>Adaptation during the transition from Ophiocordyceps entomopathogen to insect associate is accompanied by gene loss and intensified selection.</title>
        <authorList>
            <person name="Ward C.M."/>
            <person name="Onetto C.A."/>
            <person name="Borneman A.R."/>
        </authorList>
    </citation>
    <scope>NUCLEOTIDE SEQUENCE [LARGE SCALE GENOMIC DNA]</scope>
    <source>
        <strain evidence="2">AWRI1</strain>
        <tissue evidence="2">Single Adult Female</tissue>
    </source>
</reference>
<keyword evidence="3" id="KW-1185">Reference proteome</keyword>
<evidence type="ECO:0000256" key="1">
    <source>
        <dbReference type="SAM" id="MobiDB-lite"/>
    </source>
</evidence>
<evidence type="ECO:0000313" key="3">
    <source>
        <dbReference type="Proteomes" id="UP001367676"/>
    </source>
</evidence>
<comment type="caution">
    <text evidence="2">The sequence shown here is derived from an EMBL/GenBank/DDBJ whole genome shotgun (WGS) entry which is preliminary data.</text>
</comment>
<dbReference type="Proteomes" id="UP001367676">
    <property type="component" value="Unassembled WGS sequence"/>
</dbReference>
<feature type="region of interest" description="Disordered" evidence="1">
    <location>
        <begin position="203"/>
        <end position="225"/>
    </location>
</feature>
<evidence type="ECO:0000313" key="2">
    <source>
        <dbReference type="EMBL" id="KAK7576659.1"/>
    </source>
</evidence>